<dbReference type="PANTHER" id="PTHR30146:SF24">
    <property type="entry name" value="XYLOSE OPERON REGULATORY PROTEIN"/>
    <property type="match status" value="1"/>
</dbReference>
<keyword evidence="1" id="KW-0805">Transcription regulation</keyword>
<dbReference type="PROSITE" id="PS50932">
    <property type="entry name" value="HTH_LACI_2"/>
    <property type="match status" value="1"/>
</dbReference>
<dbReference type="GO" id="GO:0000976">
    <property type="term" value="F:transcription cis-regulatory region binding"/>
    <property type="evidence" value="ECO:0007669"/>
    <property type="project" value="TreeGrafter"/>
</dbReference>
<evidence type="ECO:0000256" key="2">
    <source>
        <dbReference type="ARBA" id="ARBA00023125"/>
    </source>
</evidence>
<dbReference type="PRINTS" id="PR00036">
    <property type="entry name" value="HTHLACI"/>
</dbReference>
<dbReference type="SUPFAM" id="SSF53822">
    <property type="entry name" value="Periplasmic binding protein-like I"/>
    <property type="match status" value="1"/>
</dbReference>
<dbReference type="InterPro" id="IPR028082">
    <property type="entry name" value="Peripla_BP_I"/>
</dbReference>
<accession>A0AA45C8E6</accession>
<dbReference type="SUPFAM" id="SSF47413">
    <property type="entry name" value="lambda repressor-like DNA-binding domains"/>
    <property type="match status" value="1"/>
</dbReference>
<dbReference type="CDD" id="cd01392">
    <property type="entry name" value="HTH_LacI"/>
    <property type="match status" value="1"/>
</dbReference>
<organism evidence="5 6">
    <name type="scientific">Oceanotoga teriensis</name>
    <dbReference type="NCBI Taxonomy" id="515440"/>
    <lineage>
        <taxon>Bacteria</taxon>
        <taxon>Thermotogati</taxon>
        <taxon>Thermotogota</taxon>
        <taxon>Thermotogae</taxon>
        <taxon>Petrotogales</taxon>
        <taxon>Petrotogaceae</taxon>
        <taxon>Oceanotoga</taxon>
    </lineage>
</organism>
<gene>
    <name evidence="5" type="ORF">C7380_103175</name>
</gene>
<dbReference type="Pfam" id="PF13377">
    <property type="entry name" value="Peripla_BP_3"/>
    <property type="match status" value="1"/>
</dbReference>
<evidence type="ECO:0000259" key="4">
    <source>
        <dbReference type="PROSITE" id="PS50932"/>
    </source>
</evidence>
<comment type="caution">
    <text evidence="5">The sequence shown here is derived from an EMBL/GenBank/DDBJ whole genome shotgun (WGS) entry which is preliminary data.</text>
</comment>
<keyword evidence="3" id="KW-0804">Transcription</keyword>
<dbReference type="GO" id="GO:0003700">
    <property type="term" value="F:DNA-binding transcription factor activity"/>
    <property type="evidence" value="ECO:0007669"/>
    <property type="project" value="TreeGrafter"/>
</dbReference>
<dbReference type="AlphaFoldDB" id="A0AA45C8E6"/>
<sequence length="331" mass="37818">MSINYNSYPTIKDVAKKANVGIATVSRVLNNSEKVSEKTRKRVLQIVEDLGYSPNLHARSLSSKKGNSVSLVVPSIGNEVYATIYSALEKELSKKGYRMIVFPLMDNLSLQKIKQKTDLIYQTDGVFIASLCINKIFKDNPPNKKIVLIDSFDERFDSVHIDNFEVGVNAAKYLLQKQKDDSDFFLISYKEVQDEFTSTVFENRDRGFVETLEKNGKKPNIIYTDLNWDSGFKLAKRIASKKKHNLIFSTADKIAFGLKAFFDQNIYTPDEDYNMISVDDLPFSKVTGLTTIRQPFEKMAKEATNLYFSYIEGNEDIKNIKLKTKLIIRET</sequence>
<dbReference type="InterPro" id="IPR046335">
    <property type="entry name" value="LacI/GalR-like_sensor"/>
</dbReference>
<dbReference type="InterPro" id="IPR000843">
    <property type="entry name" value="HTH_LacI"/>
</dbReference>
<evidence type="ECO:0000313" key="5">
    <source>
        <dbReference type="EMBL" id="PWJ95994.1"/>
    </source>
</evidence>
<dbReference type="InterPro" id="IPR010982">
    <property type="entry name" value="Lambda_DNA-bd_dom_sf"/>
</dbReference>
<protein>
    <submittedName>
        <fullName evidence="5">LacI family transcriptional regulator</fullName>
    </submittedName>
</protein>
<proteinExistence type="predicted"/>
<evidence type="ECO:0000256" key="1">
    <source>
        <dbReference type="ARBA" id="ARBA00023015"/>
    </source>
</evidence>
<dbReference type="PROSITE" id="PS00356">
    <property type="entry name" value="HTH_LACI_1"/>
    <property type="match status" value="1"/>
</dbReference>
<dbReference type="Pfam" id="PF00356">
    <property type="entry name" value="LacI"/>
    <property type="match status" value="1"/>
</dbReference>
<dbReference type="Proteomes" id="UP000245921">
    <property type="component" value="Unassembled WGS sequence"/>
</dbReference>
<dbReference type="RefSeq" id="WP_109604106.1">
    <property type="nucleotide sequence ID" value="NZ_JAMHJO010000007.1"/>
</dbReference>
<reference evidence="5 6" key="1">
    <citation type="submission" date="2018-05" db="EMBL/GenBank/DDBJ databases">
        <title>Genomic Encyclopedia of Type Strains, Phase IV (KMG-IV): sequencing the most valuable type-strain genomes for metagenomic binning, comparative biology and taxonomic classification.</title>
        <authorList>
            <person name="Goeker M."/>
        </authorList>
    </citation>
    <scope>NUCLEOTIDE SEQUENCE [LARGE SCALE GENOMIC DNA]</scope>
    <source>
        <strain evidence="5 6">DSM 24906</strain>
    </source>
</reference>
<keyword evidence="6" id="KW-1185">Reference proteome</keyword>
<keyword evidence="2" id="KW-0238">DNA-binding</keyword>
<name>A0AA45C8E6_9BACT</name>
<dbReference type="Gene3D" id="1.10.260.40">
    <property type="entry name" value="lambda repressor-like DNA-binding domains"/>
    <property type="match status" value="1"/>
</dbReference>
<dbReference type="Gene3D" id="3.40.50.2300">
    <property type="match status" value="2"/>
</dbReference>
<feature type="domain" description="HTH lacI-type" evidence="4">
    <location>
        <begin position="9"/>
        <end position="63"/>
    </location>
</feature>
<evidence type="ECO:0000313" key="6">
    <source>
        <dbReference type="Proteomes" id="UP000245921"/>
    </source>
</evidence>
<dbReference type="SMART" id="SM00354">
    <property type="entry name" value="HTH_LACI"/>
    <property type="match status" value="1"/>
</dbReference>
<dbReference type="PANTHER" id="PTHR30146">
    <property type="entry name" value="LACI-RELATED TRANSCRIPTIONAL REPRESSOR"/>
    <property type="match status" value="1"/>
</dbReference>
<dbReference type="EMBL" id="QGGI01000003">
    <property type="protein sequence ID" value="PWJ95994.1"/>
    <property type="molecule type" value="Genomic_DNA"/>
</dbReference>
<evidence type="ECO:0000256" key="3">
    <source>
        <dbReference type="ARBA" id="ARBA00023163"/>
    </source>
</evidence>